<keyword evidence="1" id="KW-1133">Transmembrane helix</keyword>
<dbReference type="OrthoDB" id="10278560at2759"/>
<keyword evidence="1" id="KW-0472">Membrane</keyword>
<evidence type="ECO:0000313" key="3">
    <source>
        <dbReference type="Proteomes" id="UP000194127"/>
    </source>
</evidence>
<dbReference type="AlphaFoldDB" id="A0A1X6MYL6"/>
<dbReference type="RefSeq" id="XP_024338248.1">
    <property type="nucleotide sequence ID" value="XM_024485677.1"/>
</dbReference>
<protein>
    <submittedName>
        <fullName evidence="2">Uncharacterized protein</fullName>
    </submittedName>
</protein>
<organism evidence="2 3">
    <name type="scientific">Postia placenta MAD-698-R-SB12</name>
    <dbReference type="NCBI Taxonomy" id="670580"/>
    <lineage>
        <taxon>Eukaryota</taxon>
        <taxon>Fungi</taxon>
        <taxon>Dikarya</taxon>
        <taxon>Basidiomycota</taxon>
        <taxon>Agaricomycotina</taxon>
        <taxon>Agaricomycetes</taxon>
        <taxon>Polyporales</taxon>
        <taxon>Adustoporiaceae</taxon>
        <taxon>Rhodonia</taxon>
    </lineage>
</organism>
<dbReference type="EMBL" id="KZ110598">
    <property type="protein sequence ID" value="OSX61454.1"/>
    <property type="molecule type" value="Genomic_DNA"/>
</dbReference>
<evidence type="ECO:0000313" key="2">
    <source>
        <dbReference type="EMBL" id="OSX61454.1"/>
    </source>
</evidence>
<gene>
    <name evidence="2" type="ORF">POSPLADRAFT_1144231</name>
</gene>
<accession>A0A1X6MYL6</accession>
<sequence>MSEASVDEAQFVEFFMYAPLDAQIRGDLRFGLILYFMRMLNCVGFSDFIPDLVVTGSLCGMYLAQAAFASIRVYAIDGRRWMKATMVMMLGLVPVALNVYCAVEYSFSTTEDHIAVTARSSRGSITVVLFRDGTVHFALVVVLNAADLVVTFLMGETLDLSQATEWISTVVLCRFFLNLRHFSSSPDVNDNTVSSHRSSFSSFASRIIGNLGEMLEDEPGAPDDDLDHELDELNDAGEVNTEGNLDDNAKAPSYFNKAQTRTATTAACKQESDEGGADERLDQLAIGIVQNKRGRSEPVINRDVRPAQSCRNVHGSRLPVVSAHLSPGDYTLYIKAGCGNAERAGHDSCVTGPWRASHDEITKILSFAFSGMRIEPSTAPENDEWGTARDQAGGVTRTFNVVGTVDEMLEEGLRHLAMTGIMGYTTSMTRENLTTQTISTISVSDADKARAQITPLMDEAVAKWETRKGNVVERKVLYKAFNHCAIIIYAMDGILPLPVVTFFSLHTERPRLTCSDKTRRPGHASMKVELQHITINDRR</sequence>
<name>A0A1X6MYL6_9APHY</name>
<keyword evidence="3" id="KW-1185">Reference proteome</keyword>
<keyword evidence="1" id="KW-0812">Transmembrane</keyword>
<dbReference type="GeneID" id="36330626"/>
<dbReference type="Proteomes" id="UP000194127">
    <property type="component" value="Unassembled WGS sequence"/>
</dbReference>
<feature type="transmembrane region" description="Helical" evidence="1">
    <location>
        <begin position="87"/>
        <end position="107"/>
    </location>
</feature>
<evidence type="ECO:0000256" key="1">
    <source>
        <dbReference type="SAM" id="Phobius"/>
    </source>
</evidence>
<proteinExistence type="predicted"/>
<feature type="transmembrane region" description="Helical" evidence="1">
    <location>
        <begin position="52"/>
        <end position="75"/>
    </location>
</feature>
<reference evidence="2 3" key="1">
    <citation type="submission" date="2017-04" db="EMBL/GenBank/DDBJ databases">
        <title>Genome Sequence of the Model Brown-Rot Fungus Postia placenta SB12.</title>
        <authorList>
            <consortium name="DOE Joint Genome Institute"/>
            <person name="Gaskell J."/>
            <person name="Kersten P."/>
            <person name="Larrondo L.F."/>
            <person name="Canessa P."/>
            <person name="Martinez D."/>
            <person name="Hibbett D."/>
            <person name="Schmoll M."/>
            <person name="Kubicek C.P."/>
            <person name="Martinez A.T."/>
            <person name="Yadav J."/>
            <person name="Master E."/>
            <person name="Magnuson J.K."/>
            <person name="James T."/>
            <person name="Yaver D."/>
            <person name="Berka R."/>
            <person name="Labutti K."/>
            <person name="Lipzen A."/>
            <person name="Aerts A."/>
            <person name="Barry K."/>
            <person name="Henrissat B."/>
            <person name="Blanchette R."/>
            <person name="Grigoriev I."/>
            <person name="Cullen D."/>
        </authorList>
    </citation>
    <scope>NUCLEOTIDE SEQUENCE [LARGE SCALE GENOMIC DNA]</scope>
    <source>
        <strain evidence="2 3">MAD-698-R-SB12</strain>
    </source>
</reference>